<dbReference type="RefSeq" id="WP_176230826.1">
    <property type="nucleotide sequence ID" value="NZ_BLRU01000018.1"/>
</dbReference>
<dbReference type="EMBL" id="BLRU01000018">
    <property type="protein sequence ID" value="GFP18856.1"/>
    <property type="molecule type" value="Genomic_DNA"/>
</dbReference>
<accession>A0A6V8Q920</accession>
<evidence type="ECO:0000313" key="6">
    <source>
        <dbReference type="Proteomes" id="UP000588083"/>
    </source>
</evidence>
<dbReference type="Proteomes" id="UP000574717">
    <property type="component" value="Unassembled WGS sequence"/>
</dbReference>
<evidence type="ECO:0000313" key="3">
    <source>
        <dbReference type="EMBL" id="GFP36481.1"/>
    </source>
</evidence>
<name>A0A6V8Q920_9ACTN</name>
<proteinExistence type="predicted"/>
<evidence type="ECO:0000313" key="2">
    <source>
        <dbReference type="EMBL" id="GFP29837.1"/>
    </source>
</evidence>
<gene>
    <name evidence="1" type="ORF">HKBW3S03_00361</name>
    <name evidence="2" type="ORF">HKBW3S34_00757</name>
    <name evidence="3" type="ORF">HKBW3S44_00164</name>
</gene>
<dbReference type="Proteomes" id="UP000561271">
    <property type="component" value="Unassembled WGS sequence"/>
</dbReference>
<comment type="caution">
    <text evidence="3">The sequence shown here is derived from an EMBL/GenBank/DDBJ whole genome shotgun (WGS) entry which is preliminary data.</text>
</comment>
<dbReference type="Proteomes" id="UP000588083">
    <property type="component" value="Unassembled WGS sequence"/>
</dbReference>
<organism evidence="3 4">
    <name type="scientific">Candidatus Hakubella thermalkaliphila</name>
    <dbReference type="NCBI Taxonomy" id="2754717"/>
    <lineage>
        <taxon>Bacteria</taxon>
        <taxon>Bacillati</taxon>
        <taxon>Actinomycetota</taxon>
        <taxon>Actinomycetota incertae sedis</taxon>
        <taxon>Candidatus Hakubellales</taxon>
        <taxon>Candidatus Hakubellaceae</taxon>
        <taxon>Candidatus Hakubella</taxon>
    </lineage>
</organism>
<dbReference type="EMBL" id="BLRZ01000027">
    <property type="protein sequence ID" value="GFP29837.1"/>
    <property type="molecule type" value="Genomic_DNA"/>
</dbReference>
<evidence type="ECO:0000313" key="1">
    <source>
        <dbReference type="EMBL" id="GFP18856.1"/>
    </source>
</evidence>
<sequence>MDSIDRKTINAAEAKVDDGIYTTGEKLTLTVQEREIARIASRDGLSWHEAELVYRRGHKKAV</sequence>
<evidence type="ECO:0000313" key="5">
    <source>
        <dbReference type="Proteomes" id="UP000574717"/>
    </source>
</evidence>
<dbReference type="AlphaFoldDB" id="A0A6V8Q920"/>
<reference evidence="4 5" key="1">
    <citation type="journal article" date="2020" name="Front. Microbiol.">
        <title>Single-cell genomics of novel Actinobacteria with the Wood-Ljungdahl pathway discovered in a serpentinizing system.</title>
        <authorList>
            <person name="Merino N."/>
            <person name="Kawai M."/>
            <person name="Boyd E.S."/>
            <person name="Colman D.R."/>
            <person name="McGlynn S.E."/>
            <person name="Nealson K.H."/>
            <person name="Kurokawa K."/>
            <person name="Hongoh Y."/>
        </authorList>
    </citation>
    <scope>NUCLEOTIDE SEQUENCE [LARGE SCALE GENOMIC DNA]</scope>
    <source>
        <strain evidence="1 5">S03</strain>
        <strain evidence="2 6">S34</strain>
        <strain evidence="3 4">S44</strain>
    </source>
</reference>
<protein>
    <submittedName>
        <fullName evidence="3">Uncharacterized protein</fullName>
    </submittedName>
</protein>
<dbReference type="EMBL" id="BLSC01000006">
    <property type="protein sequence ID" value="GFP36481.1"/>
    <property type="molecule type" value="Genomic_DNA"/>
</dbReference>
<keyword evidence="6" id="KW-1185">Reference proteome</keyword>
<evidence type="ECO:0000313" key="4">
    <source>
        <dbReference type="Proteomes" id="UP000561271"/>
    </source>
</evidence>